<reference evidence="1" key="1">
    <citation type="submission" date="2022-12" db="EMBL/GenBank/DDBJ databases">
        <authorList>
            <person name="Petersen C."/>
        </authorList>
    </citation>
    <scope>NUCLEOTIDE SEQUENCE</scope>
    <source>
        <strain evidence="1">IBT 29495</strain>
    </source>
</reference>
<comment type="caution">
    <text evidence="1">The sequence shown here is derived from an EMBL/GenBank/DDBJ whole genome shotgun (WGS) entry which is preliminary data.</text>
</comment>
<evidence type="ECO:0000313" key="1">
    <source>
        <dbReference type="EMBL" id="KAJ5501860.1"/>
    </source>
</evidence>
<dbReference type="Proteomes" id="UP001149954">
    <property type="component" value="Unassembled WGS sequence"/>
</dbReference>
<dbReference type="AlphaFoldDB" id="A0A9X0C4Z7"/>
<evidence type="ECO:0000313" key="2">
    <source>
        <dbReference type="Proteomes" id="UP001149954"/>
    </source>
</evidence>
<dbReference type="OrthoDB" id="4368437at2759"/>
<organism evidence="1 2">
    <name type="scientific">Penicillium fimorum</name>
    <dbReference type="NCBI Taxonomy" id="1882269"/>
    <lineage>
        <taxon>Eukaryota</taxon>
        <taxon>Fungi</taxon>
        <taxon>Dikarya</taxon>
        <taxon>Ascomycota</taxon>
        <taxon>Pezizomycotina</taxon>
        <taxon>Eurotiomycetes</taxon>
        <taxon>Eurotiomycetidae</taxon>
        <taxon>Eurotiales</taxon>
        <taxon>Aspergillaceae</taxon>
        <taxon>Penicillium</taxon>
    </lineage>
</organism>
<gene>
    <name evidence="1" type="ORF">N7463_004734</name>
</gene>
<name>A0A9X0C4Z7_9EURO</name>
<reference evidence="1" key="2">
    <citation type="journal article" date="2023" name="IMA Fungus">
        <title>Comparative genomic study of the Penicillium genus elucidates a diverse pangenome and 15 lateral gene transfer events.</title>
        <authorList>
            <person name="Petersen C."/>
            <person name="Sorensen T."/>
            <person name="Nielsen M.R."/>
            <person name="Sondergaard T.E."/>
            <person name="Sorensen J.L."/>
            <person name="Fitzpatrick D.A."/>
            <person name="Frisvad J.C."/>
            <person name="Nielsen K.L."/>
        </authorList>
    </citation>
    <scope>NUCLEOTIDE SEQUENCE</scope>
    <source>
        <strain evidence="1">IBT 29495</strain>
    </source>
</reference>
<accession>A0A9X0C4Z7</accession>
<keyword evidence="2" id="KW-1185">Reference proteome</keyword>
<protein>
    <submittedName>
        <fullName evidence="1">Uncharacterized protein</fullName>
    </submittedName>
</protein>
<sequence length="82" mass="8668">MAATTVYAIVEDPSMAPLTILETLLSSGLRNPAAFSAMGTARRGTSKDDIKSLGSGIAALDVCRTARGWVEIFNPDPNPTWT</sequence>
<dbReference type="EMBL" id="JAPWDS010000003">
    <property type="protein sequence ID" value="KAJ5501860.1"/>
    <property type="molecule type" value="Genomic_DNA"/>
</dbReference>
<proteinExistence type="predicted"/>